<proteinExistence type="predicted"/>
<dbReference type="Proteomes" id="UP000502508">
    <property type="component" value="Chromosome"/>
</dbReference>
<reference evidence="1 2" key="2">
    <citation type="submission" date="2020-03" db="EMBL/GenBank/DDBJ databases">
        <authorList>
            <person name="Ichikawa N."/>
            <person name="Kimura A."/>
            <person name="Kitahashi Y."/>
            <person name="Uohara A."/>
        </authorList>
    </citation>
    <scope>NUCLEOTIDE SEQUENCE [LARGE SCALE GENOMIC DNA]</scope>
    <source>
        <strain evidence="1 2">NBRC 107702</strain>
    </source>
</reference>
<sequence length="314" mass="33971">MTSTETAVFLEASADGSVDAVPLSHLSIELGHLYAEDLRQGADGLRRHLAQAAPWARAAAAACGEEVSPATARISTCFLVDDYFTQPAPPSELLPQLVDAARDLGLRVDYLVRESACADLARIVEALVVTEPSPGTNGSRPPASEIGWLCNGQRSPAPHALEAMSRPGGWQPPKENAANQHSIFVDVELWDERGGRRTWSCAFLAAVWQLARLGLIRDAGRNPLPPERVDGDYPERWAALPPIVKLTADARPFSAHHTFSVLAGRFLPIEHAVRTILSQVAIQEGVLSQATERATAEGLELPAMPLDRIRYAFV</sequence>
<accession>A0A6F8XXH7</accession>
<keyword evidence="2" id="KW-1185">Reference proteome</keyword>
<organism evidence="1 2">
    <name type="scientific">Phytohabitans flavus</name>
    <dbReference type="NCBI Taxonomy" id="1076124"/>
    <lineage>
        <taxon>Bacteria</taxon>
        <taxon>Bacillati</taxon>
        <taxon>Actinomycetota</taxon>
        <taxon>Actinomycetes</taxon>
        <taxon>Micromonosporales</taxon>
        <taxon>Micromonosporaceae</taxon>
    </lineage>
</organism>
<evidence type="ECO:0000313" key="2">
    <source>
        <dbReference type="Proteomes" id="UP000502508"/>
    </source>
</evidence>
<dbReference type="NCBIfam" id="NF040566">
    <property type="entry name" value="SCO2522_fam"/>
    <property type="match status" value="1"/>
</dbReference>
<gene>
    <name evidence="1" type="ORF">Pflav_049230</name>
</gene>
<protein>
    <submittedName>
        <fullName evidence="1">Uncharacterized protein</fullName>
    </submittedName>
</protein>
<dbReference type="RefSeq" id="WP_232071800.1">
    <property type="nucleotide sequence ID" value="NZ_AP022870.1"/>
</dbReference>
<evidence type="ECO:0000313" key="1">
    <source>
        <dbReference type="EMBL" id="BCB78513.1"/>
    </source>
</evidence>
<dbReference type="AlphaFoldDB" id="A0A6F8XXH7"/>
<reference evidence="1 2" key="1">
    <citation type="submission" date="2020-03" db="EMBL/GenBank/DDBJ databases">
        <title>Whole genome shotgun sequence of Phytohabitans flavus NBRC 107702.</title>
        <authorList>
            <person name="Komaki H."/>
            <person name="Tamura T."/>
        </authorList>
    </citation>
    <scope>NUCLEOTIDE SEQUENCE [LARGE SCALE GENOMIC DNA]</scope>
    <source>
        <strain evidence="1 2">NBRC 107702</strain>
    </source>
</reference>
<dbReference type="EMBL" id="AP022870">
    <property type="protein sequence ID" value="BCB78513.1"/>
    <property type="molecule type" value="Genomic_DNA"/>
</dbReference>
<dbReference type="KEGG" id="pfla:Pflav_049230"/>
<name>A0A6F8XXH7_9ACTN</name>
<dbReference type="InterPro" id="IPR049747">
    <property type="entry name" value="SCO2522-like"/>
</dbReference>